<evidence type="ECO:0000313" key="11">
    <source>
        <dbReference type="EMBL" id="CAL4128388.1"/>
    </source>
</evidence>
<proteinExistence type="inferred from homology"/>
<dbReference type="CDD" id="cd18793">
    <property type="entry name" value="SF2_C_SNF"/>
    <property type="match status" value="1"/>
</dbReference>
<comment type="subcellular location">
    <subcellularLocation>
        <location evidence="1">Nucleus</location>
    </subcellularLocation>
</comment>
<feature type="non-terminal residue" evidence="11">
    <location>
        <position position="642"/>
    </location>
</feature>
<name>A0AAV2RJX3_MEGNR</name>
<feature type="region of interest" description="Disordered" evidence="9">
    <location>
        <begin position="1"/>
        <end position="261"/>
    </location>
</feature>
<keyword evidence="8" id="KW-0539">Nucleus</keyword>
<dbReference type="EMBL" id="CAXKWB010025582">
    <property type="protein sequence ID" value="CAL4128388.1"/>
    <property type="molecule type" value="Genomic_DNA"/>
</dbReference>
<evidence type="ECO:0000256" key="9">
    <source>
        <dbReference type="SAM" id="MobiDB-lite"/>
    </source>
</evidence>
<dbReference type="InterPro" id="IPR044574">
    <property type="entry name" value="ARIP4-like"/>
</dbReference>
<evidence type="ECO:0000256" key="8">
    <source>
        <dbReference type="ARBA" id="ARBA00023242"/>
    </source>
</evidence>
<dbReference type="AlphaFoldDB" id="A0AAV2RJX3"/>
<dbReference type="GO" id="GO:0016887">
    <property type="term" value="F:ATP hydrolysis activity"/>
    <property type="evidence" value="ECO:0007669"/>
    <property type="project" value="InterPro"/>
</dbReference>
<dbReference type="PROSITE" id="PS51194">
    <property type="entry name" value="HELICASE_CTER"/>
    <property type="match status" value="1"/>
</dbReference>
<protein>
    <recommendedName>
        <fullName evidence="10">Helicase C-terminal domain-containing protein</fullName>
    </recommendedName>
</protein>
<feature type="compositionally biased region" description="Polar residues" evidence="9">
    <location>
        <begin position="1"/>
        <end position="27"/>
    </location>
</feature>
<dbReference type="Pfam" id="PF00271">
    <property type="entry name" value="Helicase_C"/>
    <property type="match status" value="1"/>
</dbReference>
<dbReference type="InterPro" id="IPR027417">
    <property type="entry name" value="P-loop_NTPase"/>
</dbReference>
<feature type="domain" description="Helicase C-terminal" evidence="10">
    <location>
        <begin position="316"/>
        <end position="474"/>
    </location>
</feature>
<evidence type="ECO:0000256" key="1">
    <source>
        <dbReference type="ARBA" id="ARBA00004123"/>
    </source>
</evidence>
<dbReference type="SMART" id="SM00490">
    <property type="entry name" value="HELICc"/>
    <property type="match status" value="1"/>
</dbReference>
<dbReference type="InterPro" id="IPR049730">
    <property type="entry name" value="SNF2/RAD54-like_C"/>
</dbReference>
<evidence type="ECO:0000313" key="12">
    <source>
        <dbReference type="Proteomes" id="UP001497623"/>
    </source>
</evidence>
<sequence>EHTMNKQQQSPYPSSEHTMNKQQQSPYPSGEHTMNKQQQSPYPSGEHTMNKQQSPYPSGEHSMNKQQQSPYPSGEHSMNKQQQSPYPSGEHSMNQQQQSPYPSGENSTNKQQQSPYPSSENNMNKQQQSPYPSGEQHMNKQQQSPYPSGEHSLNQQQQSPYHGGEHSTSQQQQSPYHSGGGGTHHNSNMQSPYSNRQSPYSNQQSPYPPSVGGQSGPHSVPSPAPTTPQAKEKLKEKIEEKEVDEKKEMDSKDFSKEGVSKEVLSKDIDKKEVKDEKPEEKKEKDELSLDWTEGLFKEYVPGLLENSAKFQIFFKVLEGTLMALDRLLVFSQSLFTLTLLEEFLQRSYIPGTYEGWLRNRSYFRLDGSTSAQDREKLINEFNLNPSIRLFLVSTRAGSLGINLVGANRVVVFDASFNPCHDTQAVCRVYRYGQKKECHIYRLVTDNSLERRIYDRQINKQGIADRIVDEMNPDAHLSSKEISNLLVEGEEDPEHDETITEKSDDYKDDILKVVVKNYSKLLSKAPFKHESLLVDRKEKKLSKAEKRLAKRSYELEKQANISYSRPSYAAFYPKAGSGQQVMMGTKIGGVVYAKPVGTVRPMQAEAAGGMAHRPNILSRGSSQFPVEALAKQGVSVQQITVPK</sequence>
<feature type="non-terminal residue" evidence="11">
    <location>
        <position position="1"/>
    </location>
</feature>
<evidence type="ECO:0000256" key="6">
    <source>
        <dbReference type="ARBA" id="ARBA00022840"/>
    </source>
</evidence>
<keyword evidence="5" id="KW-0347">Helicase</keyword>
<dbReference type="Gene3D" id="3.40.50.300">
    <property type="entry name" value="P-loop containing nucleotide triphosphate hydrolases"/>
    <property type="match status" value="1"/>
</dbReference>
<evidence type="ECO:0000256" key="5">
    <source>
        <dbReference type="ARBA" id="ARBA00022806"/>
    </source>
</evidence>
<dbReference type="PANTHER" id="PTHR45797:SF1">
    <property type="entry name" value="HELICASE ARIP4"/>
    <property type="match status" value="1"/>
</dbReference>
<evidence type="ECO:0000259" key="10">
    <source>
        <dbReference type="PROSITE" id="PS51194"/>
    </source>
</evidence>
<evidence type="ECO:0000256" key="3">
    <source>
        <dbReference type="ARBA" id="ARBA00022741"/>
    </source>
</evidence>
<organism evidence="11 12">
    <name type="scientific">Meganyctiphanes norvegica</name>
    <name type="common">Northern krill</name>
    <name type="synonym">Thysanopoda norvegica</name>
    <dbReference type="NCBI Taxonomy" id="48144"/>
    <lineage>
        <taxon>Eukaryota</taxon>
        <taxon>Metazoa</taxon>
        <taxon>Ecdysozoa</taxon>
        <taxon>Arthropoda</taxon>
        <taxon>Crustacea</taxon>
        <taxon>Multicrustacea</taxon>
        <taxon>Malacostraca</taxon>
        <taxon>Eumalacostraca</taxon>
        <taxon>Eucarida</taxon>
        <taxon>Euphausiacea</taxon>
        <taxon>Euphausiidae</taxon>
        <taxon>Meganyctiphanes</taxon>
    </lineage>
</organism>
<comment type="similarity">
    <text evidence="2">Belongs to the SNF2/RAD54 helicase family.</text>
</comment>
<evidence type="ECO:0000256" key="4">
    <source>
        <dbReference type="ARBA" id="ARBA00022801"/>
    </source>
</evidence>
<evidence type="ECO:0000256" key="7">
    <source>
        <dbReference type="ARBA" id="ARBA00023125"/>
    </source>
</evidence>
<dbReference type="PANTHER" id="PTHR45797">
    <property type="entry name" value="RAD54-LIKE"/>
    <property type="match status" value="1"/>
</dbReference>
<dbReference type="GO" id="GO:0005634">
    <property type="term" value="C:nucleus"/>
    <property type="evidence" value="ECO:0007669"/>
    <property type="project" value="UniProtKB-SubCell"/>
</dbReference>
<feature type="compositionally biased region" description="Polar residues" evidence="9">
    <location>
        <begin position="139"/>
        <end position="176"/>
    </location>
</feature>
<keyword evidence="6" id="KW-0067">ATP-binding</keyword>
<dbReference type="GO" id="GO:0003677">
    <property type="term" value="F:DNA binding"/>
    <property type="evidence" value="ECO:0007669"/>
    <property type="project" value="UniProtKB-KW"/>
</dbReference>
<dbReference type="SUPFAM" id="SSF52540">
    <property type="entry name" value="P-loop containing nucleoside triphosphate hydrolases"/>
    <property type="match status" value="1"/>
</dbReference>
<dbReference type="GO" id="GO:0005524">
    <property type="term" value="F:ATP binding"/>
    <property type="evidence" value="ECO:0007669"/>
    <property type="project" value="UniProtKB-KW"/>
</dbReference>
<feature type="compositionally biased region" description="Polar residues" evidence="9">
    <location>
        <begin position="79"/>
        <end position="131"/>
    </location>
</feature>
<dbReference type="InterPro" id="IPR001650">
    <property type="entry name" value="Helicase_C-like"/>
</dbReference>
<keyword evidence="7" id="KW-0238">DNA-binding</keyword>
<evidence type="ECO:0000256" key="2">
    <source>
        <dbReference type="ARBA" id="ARBA00007025"/>
    </source>
</evidence>
<gene>
    <name evidence="11" type="ORF">MNOR_LOCUS26072</name>
</gene>
<accession>A0AAV2RJX3</accession>
<keyword evidence="4" id="KW-0378">Hydrolase</keyword>
<feature type="compositionally biased region" description="Basic and acidic residues" evidence="9">
    <location>
        <begin position="230"/>
        <end position="261"/>
    </location>
</feature>
<dbReference type="GO" id="GO:0004386">
    <property type="term" value="F:helicase activity"/>
    <property type="evidence" value="ECO:0007669"/>
    <property type="project" value="UniProtKB-KW"/>
</dbReference>
<reference evidence="11 12" key="1">
    <citation type="submission" date="2024-05" db="EMBL/GenBank/DDBJ databases">
        <authorList>
            <person name="Wallberg A."/>
        </authorList>
    </citation>
    <scope>NUCLEOTIDE SEQUENCE [LARGE SCALE GENOMIC DNA]</scope>
</reference>
<feature type="compositionally biased region" description="Low complexity" evidence="9">
    <location>
        <begin position="193"/>
        <end position="205"/>
    </location>
</feature>
<keyword evidence="3" id="KW-0547">Nucleotide-binding</keyword>
<keyword evidence="12" id="KW-1185">Reference proteome</keyword>
<comment type="caution">
    <text evidence="11">The sequence shown here is derived from an EMBL/GenBank/DDBJ whole genome shotgun (WGS) entry which is preliminary data.</text>
</comment>
<dbReference type="Proteomes" id="UP001497623">
    <property type="component" value="Unassembled WGS sequence"/>
</dbReference>